<organism evidence="1 2">
    <name type="scientific">Flavobacterium rhizosphaerae</name>
    <dbReference type="NCBI Taxonomy" id="3163298"/>
    <lineage>
        <taxon>Bacteria</taxon>
        <taxon>Pseudomonadati</taxon>
        <taxon>Bacteroidota</taxon>
        <taxon>Flavobacteriia</taxon>
        <taxon>Flavobacteriales</taxon>
        <taxon>Flavobacteriaceae</taxon>
        <taxon>Flavobacterium</taxon>
    </lineage>
</organism>
<evidence type="ECO:0000313" key="2">
    <source>
        <dbReference type="Proteomes" id="UP001629156"/>
    </source>
</evidence>
<accession>A0ABW8Z0H4</accession>
<name>A0ABW8Z0H4_9FLAO</name>
<feature type="non-terminal residue" evidence="1">
    <location>
        <position position="1"/>
    </location>
</feature>
<keyword evidence="2" id="KW-1185">Reference proteome</keyword>
<gene>
    <name evidence="1" type="ORF">ABS766_16755</name>
</gene>
<dbReference type="InterPro" id="IPR025667">
    <property type="entry name" value="SprB_repeat"/>
</dbReference>
<dbReference type="Pfam" id="PF13573">
    <property type="entry name" value="SprB"/>
    <property type="match status" value="2"/>
</dbReference>
<dbReference type="EMBL" id="JBELPZ010000046">
    <property type="protein sequence ID" value="MFL9846071.1"/>
    <property type="molecule type" value="Genomic_DNA"/>
</dbReference>
<protein>
    <submittedName>
        <fullName evidence="1">SprB repeat-containing protein</fullName>
    </submittedName>
</protein>
<comment type="caution">
    <text evidence="1">The sequence shown here is derived from an EMBL/GenBank/DDBJ whole genome shotgun (WGS) entry which is preliminary data.</text>
</comment>
<evidence type="ECO:0000313" key="1">
    <source>
        <dbReference type="EMBL" id="MFL9846071.1"/>
    </source>
</evidence>
<sequence>SAGTWTVTVTDANGCTASQNFTITQPATALGASTVVESNVTVNGGSDGSVTINITGGTATFEYTINGTTYSGVPDSSLYVSGLAAGTYPITVIDVNGCTATTSVTITEPAACTLTASMTSQTNIACNGGATGSLTVAPTGGTAPYSYLWNDSAAQATATATGLSAGAYSVTITDANGCTATATATITQPAAALNLTPASQTNIACNGGSTG</sequence>
<feature type="non-terminal residue" evidence="1">
    <location>
        <position position="211"/>
    </location>
</feature>
<proteinExistence type="predicted"/>
<dbReference type="Gene3D" id="2.60.40.740">
    <property type="match status" value="1"/>
</dbReference>
<dbReference type="Proteomes" id="UP001629156">
    <property type="component" value="Unassembled WGS sequence"/>
</dbReference>
<dbReference type="RefSeq" id="WP_408086342.1">
    <property type="nucleotide sequence ID" value="NZ_JBELPZ010000046.1"/>
</dbReference>
<reference evidence="1 2" key="1">
    <citation type="submission" date="2024-06" db="EMBL/GenBank/DDBJ databases">
        <authorList>
            <person name="Kaempfer P."/>
            <person name="Viver T."/>
        </authorList>
    </citation>
    <scope>NUCLEOTIDE SEQUENCE [LARGE SCALE GENOMIC DNA]</scope>
    <source>
        <strain evidence="1 2">ST-119</strain>
    </source>
</reference>